<gene>
    <name evidence="2" type="ORF">ACFOX0_14250</name>
</gene>
<dbReference type="InterPro" id="IPR045629">
    <property type="entry name" value="DUF6232"/>
</dbReference>
<dbReference type="Pfam" id="PF19744">
    <property type="entry name" value="DUF6232"/>
    <property type="match status" value="1"/>
</dbReference>
<proteinExistence type="predicted"/>
<dbReference type="RefSeq" id="WP_377545622.1">
    <property type="nucleotide sequence ID" value="NZ_JBHSBN010000008.1"/>
</dbReference>
<feature type="transmembrane region" description="Helical" evidence="1">
    <location>
        <begin position="69"/>
        <end position="89"/>
    </location>
</feature>
<keyword evidence="1" id="KW-0812">Transmembrane</keyword>
<dbReference type="EMBL" id="JBHSBN010000008">
    <property type="protein sequence ID" value="MFC4107083.1"/>
    <property type="molecule type" value="Genomic_DNA"/>
</dbReference>
<keyword evidence="3" id="KW-1185">Reference proteome</keyword>
<reference evidence="3" key="1">
    <citation type="journal article" date="2019" name="Int. J. Syst. Evol. Microbiol.">
        <title>The Global Catalogue of Microorganisms (GCM) 10K type strain sequencing project: providing services to taxonomists for standard genome sequencing and annotation.</title>
        <authorList>
            <consortium name="The Broad Institute Genomics Platform"/>
            <consortium name="The Broad Institute Genome Sequencing Center for Infectious Disease"/>
            <person name="Wu L."/>
            <person name="Ma J."/>
        </authorList>
    </citation>
    <scope>NUCLEOTIDE SEQUENCE [LARGE SCALE GENOMIC DNA]</scope>
    <source>
        <strain evidence="3">2902at01</strain>
    </source>
</reference>
<evidence type="ECO:0000313" key="2">
    <source>
        <dbReference type="EMBL" id="MFC4107083.1"/>
    </source>
</evidence>
<keyword evidence="1" id="KW-1133">Transmembrane helix</keyword>
<dbReference type="Proteomes" id="UP001595868">
    <property type="component" value="Unassembled WGS sequence"/>
</dbReference>
<feature type="transmembrane region" description="Helical" evidence="1">
    <location>
        <begin position="40"/>
        <end position="63"/>
    </location>
</feature>
<protein>
    <submittedName>
        <fullName evidence="2">DUF6232 family protein</fullName>
    </submittedName>
</protein>
<name>A0ABV8KM63_9ACTN</name>
<evidence type="ECO:0000313" key="3">
    <source>
        <dbReference type="Proteomes" id="UP001595868"/>
    </source>
</evidence>
<sequence length="139" mass="15052">MHYATPEIQVTAEHLTVAGRRYPVRELSDLRTARGRRDPLGVRAAGATGVVLVAVVAVLYATTRPDRPGAVGYLTLAAAAVLPGLLVVLGRRLRPPDYELWGHYRGQTVLLFRSAREREFGQVSRALLRAWEAAGPGAG</sequence>
<organism evidence="2 3">
    <name type="scientific">Micromonospora zhanjiangensis</name>
    <dbReference type="NCBI Taxonomy" id="1522057"/>
    <lineage>
        <taxon>Bacteria</taxon>
        <taxon>Bacillati</taxon>
        <taxon>Actinomycetota</taxon>
        <taxon>Actinomycetes</taxon>
        <taxon>Micromonosporales</taxon>
        <taxon>Micromonosporaceae</taxon>
        <taxon>Micromonospora</taxon>
    </lineage>
</organism>
<keyword evidence="1" id="KW-0472">Membrane</keyword>
<accession>A0ABV8KM63</accession>
<comment type="caution">
    <text evidence="2">The sequence shown here is derived from an EMBL/GenBank/DDBJ whole genome shotgun (WGS) entry which is preliminary data.</text>
</comment>
<evidence type="ECO:0000256" key="1">
    <source>
        <dbReference type="SAM" id="Phobius"/>
    </source>
</evidence>